<dbReference type="RefSeq" id="WP_286336087.1">
    <property type="nucleotide sequence ID" value="NZ_AP027370.1"/>
</dbReference>
<organism evidence="3 4">
    <name type="scientific">Hydrogenimonas cancrithermarum</name>
    <dbReference type="NCBI Taxonomy" id="2993563"/>
    <lineage>
        <taxon>Bacteria</taxon>
        <taxon>Pseudomonadati</taxon>
        <taxon>Campylobacterota</taxon>
        <taxon>Epsilonproteobacteria</taxon>
        <taxon>Campylobacterales</taxon>
        <taxon>Hydrogenimonadaceae</taxon>
        <taxon>Hydrogenimonas</taxon>
    </lineage>
</organism>
<dbReference type="Pfam" id="PF10938">
    <property type="entry name" value="YfdX"/>
    <property type="match status" value="1"/>
</dbReference>
<evidence type="ECO:0000313" key="4">
    <source>
        <dbReference type="Proteomes" id="UP001321445"/>
    </source>
</evidence>
<accession>A0ABN6WVG9</accession>
<keyword evidence="1" id="KW-0175">Coiled coil</keyword>
<feature type="chain" id="PRO_5046649135" description="YfdX protein" evidence="2">
    <location>
        <begin position="22"/>
        <end position="294"/>
    </location>
</feature>
<evidence type="ECO:0000256" key="2">
    <source>
        <dbReference type="SAM" id="SignalP"/>
    </source>
</evidence>
<name>A0ABN6WVG9_9BACT</name>
<keyword evidence="2" id="KW-0732">Signal</keyword>
<dbReference type="EMBL" id="AP027370">
    <property type="protein sequence ID" value="BDY13115.1"/>
    <property type="molecule type" value="Genomic_DNA"/>
</dbReference>
<evidence type="ECO:0000313" key="3">
    <source>
        <dbReference type="EMBL" id="BDY13115.1"/>
    </source>
</evidence>
<evidence type="ECO:0008006" key="5">
    <source>
        <dbReference type="Google" id="ProtNLM"/>
    </source>
</evidence>
<evidence type="ECO:0000256" key="1">
    <source>
        <dbReference type="SAM" id="Coils"/>
    </source>
</evidence>
<reference evidence="3 4" key="1">
    <citation type="submission" date="2023-03" db="EMBL/GenBank/DDBJ databases">
        <title>Description of Hydrogenimonas sp. ISO32.</title>
        <authorList>
            <person name="Mino S."/>
            <person name="Fukazawa S."/>
            <person name="Sawabe T."/>
        </authorList>
    </citation>
    <scope>NUCLEOTIDE SEQUENCE [LARGE SCALE GENOMIC DNA]</scope>
    <source>
        <strain evidence="3 4">ISO32</strain>
    </source>
</reference>
<gene>
    <name evidence="3" type="ORF">HCR_14270</name>
</gene>
<dbReference type="InterPro" id="IPR021236">
    <property type="entry name" value="Uncharacterised_YfdX"/>
</dbReference>
<feature type="signal peptide" evidence="2">
    <location>
        <begin position="1"/>
        <end position="21"/>
    </location>
</feature>
<sequence>MKRVLSVLALTALLCGTPVMAKSSAEVRAGAVESAKAAVHDKQLEVVKEAVEAVLLTQKVLEDLDKKDTEAAKKGLEKAIGKLEVVLAHENAPVLLPIDSTMTATEYLGDLGSVEETLDSVKKLLAVGKVQEARRLLDTLQSEIDIVTLNLPLVSYPQALKLAAKYLADGKMEEAGDILEMALRTLVRDEIVIPLPPLKAEALIEAARKSAKFDKKQALKHLEAAREELKIAKALGYTSASDTTYKALDEEIERVEKEIKGKNEAGKLFEKLIGKLKDFKEKSVKKIHTEKSEK</sequence>
<protein>
    <recommendedName>
        <fullName evidence="5">YfdX protein</fullName>
    </recommendedName>
</protein>
<keyword evidence="4" id="KW-1185">Reference proteome</keyword>
<dbReference type="Proteomes" id="UP001321445">
    <property type="component" value="Chromosome"/>
</dbReference>
<feature type="coiled-coil region" evidence="1">
    <location>
        <begin position="215"/>
        <end position="265"/>
    </location>
</feature>
<proteinExistence type="predicted"/>